<reference evidence="1 2" key="1">
    <citation type="journal article" date="2020" name="Biotechnol. Biofuels">
        <title>New insights from the biogas microbiome by comprehensive genome-resolved metagenomics of nearly 1600 species originating from multiple anaerobic digesters.</title>
        <authorList>
            <person name="Campanaro S."/>
            <person name="Treu L."/>
            <person name="Rodriguez-R L.M."/>
            <person name="Kovalovszki A."/>
            <person name="Ziels R.M."/>
            <person name="Maus I."/>
            <person name="Zhu X."/>
            <person name="Kougias P.G."/>
            <person name="Basile A."/>
            <person name="Luo G."/>
            <person name="Schluter A."/>
            <person name="Konstantinidis K.T."/>
            <person name="Angelidaki I."/>
        </authorList>
    </citation>
    <scope>NUCLEOTIDE SEQUENCE [LARGE SCALE GENOMIC DNA]</scope>
    <source>
        <strain evidence="1">AS27yjCOA_65</strain>
    </source>
</reference>
<sequence length="100" mass="11146">MKDFRTFNTAVSFYRSSLSLRLCGTLKEQMSRAASSIALNLAEARGKESRKDQVRFFSIALGSLRECQAILILAGLEGSEAWELLDKTAAQLYRLIKNAV</sequence>
<dbReference type="EMBL" id="JAAZON010000150">
    <property type="protein sequence ID" value="NMC62277.1"/>
    <property type="molecule type" value="Genomic_DNA"/>
</dbReference>
<dbReference type="SUPFAM" id="SSF158446">
    <property type="entry name" value="IVS-encoded protein-like"/>
    <property type="match status" value="1"/>
</dbReference>
<dbReference type="InterPro" id="IPR012657">
    <property type="entry name" value="23S_rRNA-intervening_sequence"/>
</dbReference>
<dbReference type="Pfam" id="PF05635">
    <property type="entry name" value="23S_rRNA_IVP"/>
    <property type="match status" value="1"/>
</dbReference>
<accession>A0A7X9IJM8</accession>
<comment type="caution">
    <text evidence="1">The sequence shown here is derived from an EMBL/GenBank/DDBJ whole genome shotgun (WGS) entry which is preliminary data.</text>
</comment>
<proteinExistence type="predicted"/>
<dbReference type="InterPro" id="IPR036583">
    <property type="entry name" value="23S_rRNA_IVS_sf"/>
</dbReference>
<protein>
    <submittedName>
        <fullName evidence="1">Four helix bundle protein</fullName>
    </submittedName>
</protein>
<dbReference type="PANTHER" id="PTHR38471">
    <property type="entry name" value="FOUR HELIX BUNDLE PROTEIN"/>
    <property type="match status" value="1"/>
</dbReference>
<organism evidence="1 2">
    <name type="scientific">SAR324 cluster bacterium</name>
    <dbReference type="NCBI Taxonomy" id="2024889"/>
    <lineage>
        <taxon>Bacteria</taxon>
        <taxon>Deltaproteobacteria</taxon>
        <taxon>SAR324 cluster</taxon>
    </lineage>
</organism>
<evidence type="ECO:0000313" key="2">
    <source>
        <dbReference type="Proteomes" id="UP000524246"/>
    </source>
</evidence>
<dbReference type="Gene3D" id="1.20.1440.60">
    <property type="entry name" value="23S rRNA-intervening sequence"/>
    <property type="match status" value="1"/>
</dbReference>
<name>A0A7X9IJM8_9DELT</name>
<dbReference type="PANTHER" id="PTHR38471:SF2">
    <property type="entry name" value="FOUR HELIX BUNDLE PROTEIN"/>
    <property type="match status" value="1"/>
</dbReference>
<dbReference type="AlphaFoldDB" id="A0A7X9IJM8"/>
<evidence type="ECO:0000313" key="1">
    <source>
        <dbReference type="EMBL" id="NMC62277.1"/>
    </source>
</evidence>
<gene>
    <name evidence="1" type="ORF">GYA55_03830</name>
</gene>
<dbReference type="Proteomes" id="UP000524246">
    <property type="component" value="Unassembled WGS sequence"/>
</dbReference>
<dbReference type="NCBIfam" id="TIGR02436">
    <property type="entry name" value="four helix bundle protein"/>
    <property type="match status" value="1"/>
</dbReference>